<comment type="caution">
    <text evidence="1">The sequence shown here is derived from an EMBL/GenBank/DDBJ whole genome shotgun (WGS) entry which is preliminary data.</text>
</comment>
<sequence length="415" mass="46140">MHSAAVRVFVYFSLGVTMRTIEKCLFVYLSVLFVGFCHGMDSFSDSALQLPESYKIGWMEAIDDHKLISGITIPGTHDTMALHGGPVAECQAWDLEDQLKAGENQLRKGRCMFLLCVNMRTTGGYLIADLYMSFLLLSGVFCQEYFSDNALQLPVSYKIGWMEAIDDNTLISGITIPGTHDTMALRGGPAVVCQAWDLRDQLMAGVRYLDLRVVALDNKLYVVHGIVNQHKSFIEVLITIKGFLSEFRKETVLLRVKPELFGKNNVEKQVSKIITNDETIWVMSDMPTIGKVRGKVVFVQKSSFKLGVPLLETDNQGDYKVSHVADKEKMIGKHLRQASGQCGGDSIVLSYSSGTGIGKPSTMHLTPKKLAVKINPWIAQYLLQFSSNHNRACLGVVAVDFPGIDLIQRVIKLNH</sequence>
<dbReference type="EMBL" id="CM055760">
    <property type="protein sequence ID" value="KAJ7986903.1"/>
    <property type="molecule type" value="Genomic_DNA"/>
</dbReference>
<evidence type="ECO:0000313" key="2">
    <source>
        <dbReference type="Proteomes" id="UP001157502"/>
    </source>
</evidence>
<name>A0ACC2F698_DALPE</name>
<dbReference type="Proteomes" id="UP001157502">
    <property type="component" value="Chromosome 33"/>
</dbReference>
<reference evidence="1" key="1">
    <citation type="submission" date="2021-05" db="EMBL/GenBank/DDBJ databases">
        <authorList>
            <person name="Pan Q."/>
            <person name="Jouanno E."/>
            <person name="Zahm M."/>
            <person name="Klopp C."/>
            <person name="Cabau C."/>
            <person name="Louis A."/>
            <person name="Berthelot C."/>
            <person name="Parey E."/>
            <person name="Roest Crollius H."/>
            <person name="Montfort J."/>
            <person name="Robinson-Rechavi M."/>
            <person name="Bouchez O."/>
            <person name="Lampietro C."/>
            <person name="Lopez Roques C."/>
            <person name="Donnadieu C."/>
            <person name="Postlethwait J."/>
            <person name="Bobe J."/>
            <person name="Dillon D."/>
            <person name="Chandos A."/>
            <person name="von Hippel F."/>
            <person name="Guiguen Y."/>
        </authorList>
    </citation>
    <scope>NUCLEOTIDE SEQUENCE</scope>
    <source>
        <strain evidence="1">YG-Jan2019</strain>
    </source>
</reference>
<evidence type="ECO:0000313" key="1">
    <source>
        <dbReference type="EMBL" id="KAJ7986903.1"/>
    </source>
</evidence>
<proteinExistence type="predicted"/>
<protein>
    <submittedName>
        <fullName evidence="1">Uncharacterized protein</fullName>
    </submittedName>
</protein>
<keyword evidence="2" id="KW-1185">Reference proteome</keyword>
<organism evidence="1 2">
    <name type="scientific">Dallia pectoralis</name>
    <name type="common">Alaska blackfish</name>
    <dbReference type="NCBI Taxonomy" id="75939"/>
    <lineage>
        <taxon>Eukaryota</taxon>
        <taxon>Metazoa</taxon>
        <taxon>Chordata</taxon>
        <taxon>Craniata</taxon>
        <taxon>Vertebrata</taxon>
        <taxon>Euteleostomi</taxon>
        <taxon>Actinopterygii</taxon>
        <taxon>Neopterygii</taxon>
        <taxon>Teleostei</taxon>
        <taxon>Protacanthopterygii</taxon>
        <taxon>Esociformes</taxon>
        <taxon>Umbridae</taxon>
        <taxon>Dallia</taxon>
    </lineage>
</organism>
<accession>A0ACC2F698</accession>
<gene>
    <name evidence="1" type="ORF">DPEC_G00333220</name>
</gene>